<dbReference type="Pfam" id="PF13537">
    <property type="entry name" value="GATase_7"/>
    <property type="match status" value="1"/>
</dbReference>
<feature type="domain" description="Glutamine amidotransferase type-2" evidence="8">
    <location>
        <begin position="2"/>
        <end position="213"/>
    </location>
</feature>
<proteinExistence type="inferred from homology"/>
<dbReference type="InterPro" id="IPR014729">
    <property type="entry name" value="Rossmann-like_a/b/a_fold"/>
</dbReference>
<dbReference type="InterPro" id="IPR001962">
    <property type="entry name" value="Asn_synthase"/>
</dbReference>
<dbReference type="InterPro" id="IPR017932">
    <property type="entry name" value="GATase_2_dom"/>
</dbReference>
<comment type="similarity">
    <text evidence="2">Belongs to the asparagine synthetase family.</text>
</comment>
<evidence type="ECO:0000256" key="7">
    <source>
        <dbReference type="PIRSR" id="PIRSR001589-3"/>
    </source>
</evidence>
<keyword evidence="4" id="KW-0547">Nucleotide-binding</keyword>
<dbReference type="PIRSF" id="PIRSF001589">
    <property type="entry name" value="Asn_synthetase_glu-h"/>
    <property type="match status" value="1"/>
</dbReference>
<organism evidence="9 10">
    <name type="scientific">Chitinophaga oryzae</name>
    <dbReference type="NCBI Taxonomy" id="2725414"/>
    <lineage>
        <taxon>Bacteria</taxon>
        <taxon>Pseudomonadati</taxon>
        <taxon>Bacteroidota</taxon>
        <taxon>Chitinophagia</taxon>
        <taxon>Chitinophagales</taxon>
        <taxon>Chitinophagaceae</taxon>
        <taxon>Chitinophaga</taxon>
    </lineage>
</organism>
<dbReference type="Gene3D" id="3.60.20.10">
    <property type="entry name" value="Glutamine Phosphoribosylpyrophosphate, subunit 1, domain 1"/>
    <property type="match status" value="1"/>
</dbReference>
<dbReference type="EC" id="6.3.5.4" evidence="3"/>
<dbReference type="Gene3D" id="3.40.50.620">
    <property type="entry name" value="HUPs"/>
    <property type="match status" value="1"/>
</dbReference>
<dbReference type="SUPFAM" id="SSF52402">
    <property type="entry name" value="Adenine nucleotide alpha hydrolases-like"/>
    <property type="match status" value="1"/>
</dbReference>
<evidence type="ECO:0000256" key="5">
    <source>
        <dbReference type="ARBA" id="ARBA00022840"/>
    </source>
</evidence>
<dbReference type="GO" id="GO:0006529">
    <property type="term" value="P:asparagine biosynthetic process"/>
    <property type="evidence" value="ECO:0007669"/>
    <property type="project" value="InterPro"/>
</dbReference>
<evidence type="ECO:0000313" key="9">
    <source>
        <dbReference type="EMBL" id="QJB30478.1"/>
    </source>
</evidence>
<dbReference type="AlphaFoldDB" id="A0AAE7D5C5"/>
<evidence type="ECO:0000256" key="6">
    <source>
        <dbReference type="ARBA" id="ARBA00048741"/>
    </source>
</evidence>
<dbReference type="InterPro" id="IPR006426">
    <property type="entry name" value="Asn_synth_AEB"/>
</dbReference>
<comment type="catalytic activity">
    <reaction evidence="6">
        <text>L-aspartate + L-glutamine + ATP + H2O = L-asparagine + L-glutamate + AMP + diphosphate + H(+)</text>
        <dbReference type="Rhea" id="RHEA:12228"/>
        <dbReference type="ChEBI" id="CHEBI:15377"/>
        <dbReference type="ChEBI" id="CHEBI:15378"/>
        <dbReference type="ChEBI" id="CHEBI:29985"/>
        <dbReference type="ChEBI" id="CHEBI:29991"/>
        <dbReference type="ChEBI" id="CHEBI:30616"/>
        <dbReference type="ChEBI" id="CHEBI:33019"/>
        <dbReference type="ChEBI" id="CHEBI:58048"/>
        <dbReference type="ChEBI" id="CHEBI:58359"/>
        <dbReference type="ChEBI" id="CHEBI:456215"/>
        <dbReference type="EC" id="6.3.5.4"/>
    </reaction>
</comment>
<evidence type="ECO:0000256" key="4">
    <source>
        <dbReference type="ARBA" id="ARBA00022741"/>
    </source>
</evidence>
<evidence type="ECO:0000313" key="10">
    <source>
        <dbReference type="Proteomes" id="UP000502421"/>
    </source>
</evidence>
<dbReference type="CDD" id="cd01991">
    <property type="entry name" value="Asn_synthase_B_C"/>
    <property type="match status" value="1"/>
</dbReference>
<dbReference type="GO" id="GO:0005524">
    <property type="term" value="F:ATP binding"/>
    <property type="evidence" value="ECO:0007669"/>
    <property type="project" value="UniProtKB-KW"/>
</dbReference>
<dbReference type="RefSeq" id="WP_168802758.1">
    <property type="nucleotide sequence ID" value="NZ_CP051205.1"/>
</dbReference>
<dbReference type="GO" id="GO:0004066">
    <property type="term" value="F:asparagine synthase (glutamine-hydrolyzing) activity"/>
    <property type="evidence" value="ECO:0007669"/>
    <property type="project" value="UniProtKB-EC"/>
</dbReference>
<sequence>MAGMAVLFKTDGIVTAADTDVVSDMLDSIAHRGNTNRSVEVFHELVAGVGRRKGENKDSPDNWAYCRSGELAVAFTGRIYNKPELLGMVKGNRQEANMGTAALILRLYQQDATSFFRHINGAFSIVIYDKPAGEVKLVRDQFGILPMFIYKTGIHLVACSEIKGVLKFPGYRRALNRKGLDHLLHFPGIIPPETMFLDIYEVPAGQMAVYKEGDVSFRAYWDMEYPEVTGSYDRRNTPELEEHALAILRDAVKSRMSDAGQQGVYLSGGLDSSLLACLSKESMESGIQTFSIAETAGGNDLYYQHLLRDYLGAHHHQLDFTLDLNNLYHQLKEVICDIERPQKDITAIFRKQLARFTRSHGIEAVISGDGADELFGGHIGYVLDSAGNRSVSDGKTYLERLLEEQLHNKIWGDPHFIYERPLSEFADLRKAFYQHSNTDTDTIPNCLDNVLLNTDNIRNRHVFNQRSYVDIKIRLGGHLLTSHCDRVNYSEGLETRLPFLDIRLAEFVRGLPPEVKNSYLGEKTFLRRVARKVVPAAIVDRKKFEVTKGRSAMALGNTEWFNDLLSYDYIKQRGIFNPALVEQLKKRLLSNEVDVGSAYEDNLLLLILSCNIFLEEFKIN</sequence>
<accession>A0AAE7D5C5</accession>
<dbReference type="SUPFAM" id="SSF56235">
    <property type="entry name" value="N-terminal nucleophile aminohydrolases (Ntn hydrolases)"/>
    <property type="match status" value="1"/>
</dbReference>
<dbReference type="PANTHER" id="PTHR43284:SF1">
    <property type="entry name" value="ASPARAGINE SYNTHETASE"/>
    <property type="match status" value="1"/>
</dbReference>
<reference evidence="10" key="1">
    <citation type="submission" date="2020-04" db="EMBL/GenBank/DDBJ databases">
        <authorList>
            <person name="Kittiwongwattana C."/>
        </authorList>
    </citation>
    <scope>NUCLEOTIDE SEQUENCE [LARGE SCALE GENOMIC DNA]</scope>
    <source>
        <strain evidence="10">1310</strain>
    </source>
</reference>
<dbReference type="InterPro" id="IPR051786">
    <property type="entry name" value="ASN_synthetase/amidase"/>
</dbReference>
<protein>
    <recommendedName>
        <fullName evidence="3">asparagine synthase (glutamine-hydrolyzing)</fullName>
        <ecNumber evidence="3">6.3.5.4</ecNumber>
    </recommendedName>
</protein>
<feature type="site" description="Important for beta-aspartyl-AMP intermediate formation" evidence="7">
    <location>
        <position position="369"/>
    </location>
</feature>
<evidence type="ECO:0000256" key="2">
    <source>
        <dbReference type="ARBA" id="ARBA00005752"/>
    </source>
</evidence>
<evidence type="ECO:0000256" key="1">
    <source>
        <dbReference type="ARBA" id="ARBA00005187"/>
    </source>
</evidence>
<dbReference type="PANTHER" id="PTHR43284">
    <property type="entry name" value="ASPARAGINE SYNTHETASE (GLUTAMINE-HYDROLYZING)"/>
    <property type="match status" value="1"/>
</dbReference>
<dbReference type="Proteomes" id="UP000502421">
    <property type="component" value="Chromosome"/>
</dbReference>
<evidence type="ECO:0000259" key="8">
    <source>
        <dbReference type="PROSITE" id="PS51278"/>
    </source>
</evidence>
<dbReference type="KEGG" id="coy:HF329_03840"/>
<comment type="pathway">
    <text evidence="1">Amino-acid biosynthesis; L-asparagine biosynthesis; L-asparagine from L-aspartate (L-Gln route): step 1/1.</text>
</comment>
<dbReference type="InterPro" id="IPR029055">
    <property type="entry name" value="Ntn_hydrolases_N"/>
</dbReference>
<dbReference type="Pfam" id="PF00733">
    <property type="entry name" value="Asn_synthase"/>
    <property type="match status" value="1"/>
</dbReference>
<dbReference type="PROSITE" id="PS51278">
    <property type="entry name" value="GATASE_TYPE_2"/>
    <property type="match status" value="1"/>
</dbReference>
<gene>
    <name evidence="9" type="ORF">HF329_03840</name>
</gene>
<dbReference type="EMBL" id="CP051205">
    <property type="protein sequence ID" value="QJB30478.1"/>
    <property type="molecule type" value="Genomic_DNA"/>
</dbReference>
<evidence type="ECO:0000256" key="3">
    <source>
        <dbReference type="ARBA" id="ARBA00012737"/>
    </source>
</evidence>
<keyword evidence="5" id="KW-0067">ATP-binding</keyword>
<name>A0AAE7D5C5_9BACT</name>